<protein>
    <submittedName>
        <fullName evidence="1">Uncharacterized protein</fullName>
    </submittedName>
</protein>
<dbReference type="GeneID" id="28803224"/>
<evidence type="ECO:0000313" key="2">
    <source>
        <dbReference type="Proteomes" id="UP000203982"/>
    </source>
</evidence>
<dbReference type="Proteomes" id="UP000203982">
    <property type="component" value="Segment"/>
</dbReference>
<name>A0A160DF44_9CAUD</name>
<reference evidence="1 2" key="1">
    <citation type="submission" date="2016-03" db="EMBL/GenBank/DDBJ databases">
        <authorList>
            <person name="Montgomery M.T."/>
            <person name="Guerrero C.A."/>
            <person name="Mavrich T.N."/>
            <person name="Pope W.H."/>
            <person name="Garlena R.A."/>
            <person name="Russell D.A."/>
            <person name="Jacobs-Sera D."/>
            <person name="Hendrix R.W."/>
            <person name="Hatfull G.F."/>
        </authorList>
    </citation>
    <scope>NUCLEOTIDE SEQUENCE [LARGE SCALE GENOMIC DNA]</scope>
</reference>
<evidence type="ECO:0000313" key="1">
    <source>
        <dbReference type="EMBL" id="ANA86509.1"/>
    </source>
</evidence>
<gene>
    <name evidence="1" type="primary">3</name>
    <name evidence="1" type="ORF">PBI_CLUBL_3</name>
</gene>
<dbReference type="KEGG" id="vg:28803224"/>
<dbReference type="EMBL" id="KU998246">
    <property type="protein sequence ID" value="ANA86509.1"/>
    <property type="molecule type" value="Genomic_DNA"/>
</dbReference>
<accession>A0A160DF44</accession>
<dbReference type="RefSeq" id="YP_009273046.1">
    <property type="nucleotide sequence ID" value="NC_030901.1"/>
</dbReference>
<proteinExistence type="predicted"/>
<sequence>MRSAQQRAVIECQGCGIVLQELTEAQRAMVAENPHNYIGFCRPCKQAELHIEEQFS</sequence>
<organism evidence="1 2">
    <name type="scientific">Gordonia phage ClubL</name>
    <dbReference type="NCBI Taxonomy" id="1838065"/>
    <lineage>
        <taxon>Viruses</taxon>
        <taxon>Duplodnaviria</taxon>
        <taxon>Heunggongvirae</taxon>
        <taxon>Uroviricota</taxon>
        <taxon>Caudoviricetes</taxon>
        <taxon>Smoothievirus</taxon>
        <taxon>Smoothievirus clubL</taxon>
    </lineage>
</organism>
<keyword evidence="2" id="KW-1185">Reference proteome</keyword>